<dbReference type="SUPFAM" id="SSF53822">
    <property type="entry name" value="Periplasmic binding protein-like I"/>
    <property type="match status" value="1"/>
</dbReference>
<evidence type="ECO:0000313" key="2">
    <source>
        <dbReference type="Proteomes" id="UP000601055"/>
    </source>
</evidence>
<dbReference type="RefSeq" id="WP_182923840.1">
    <property type="nucleotide sequence ID" value="NZ_WNXD01000002.1"/>
</dbReference>
<dbReference type="Gene3D" id="3.40.50.2300">
    <property type="match status" value="2"/>
</dbReference>
<organism evidence="1 2">
    <name type="scientific">Pedobacter planticolens</name>
    <dbReference type="NCBI Taxonomy" id="2679964"/>
    <lineage>
        <taxon>Bacteria</taxon>
        <taxon>Pseudomonadati</taxon>
        <taxon>Bacteroidota</taxon>
        <taxon>Sphingobacteriia</taxon>
        <taxon>Sphingobacteriales</taxon>
        <taxon>Sphingobacteriaceae</taxon>
        <taxon>Pedobacter</taxon>
    </lineage>
</organism>
<gene>
    <name evidence="1" type="ORF">GM921_17105</name>
</gene>
<dbReference type="Proteomes" id="UP000601055">
    <property type="component" value="Unassembled WGS sequence"/>
</dbReference>
<name>A0A923IY99_9SPHI</name>
<accession>A0A923IY99</accession>
<dbReference type="PROSITE" id="PS51257">
    <property type="entry name" value="PROKAR_LIPOPROTEIN"/>
    <property type="match status" value="1"/>
</dbReference>
<dbReference type="InterPro" id="IPR028082">
    <property type="entry name" value="Peripla_BP_I"/>
</dbReference>
<sequence>MILVRNRQLLLSGNKFWLLIFSAVLIASCSPKVNTGVTKPVKEIPPVVKAEKPVKRFTEADISVLIPFKLNQINLETATKAQLDRSDMAIDFYQGVKLGIDSAASLGLNFKLNVFDSRDDNSQLSVLLKKGSLKNSNLIIGPVFPDGIKYITNYAIANDLAIVSPLAATKPSDFNNPKLISIVNNIDQHGVKIADYIAEHYQSNNAIVVLINPKKTADEQFAAPIRNQFKAKYPSFIVQEFTSAYAFETRMVKGKRYAVVICSSEMSFVKPSIDKLFKLKNLKTADYDINLFGHPNWMKQTYNIDQLQGLNTIISASYKIDYKSTAVINFIKKYRAQFNFEPSEYSYKGFDIGFYFGKLLAKHGADYLDYLTKEKYKGLHNSFEFGFNSQYGYFNKDLMLVQYKNLSLNTVE</sequence>
<evidence type="ECO:0000313" key="1">
    <source>
        <dbReference type="EMBL" id="MBB2147222.1"/>
    </source>
</evidence>
<comment type="caution">
    <text evidence="1">The sequence shown here is derived from an EMBL/GenBank/DDBJ whole genome shotgun (WGS) entry which is preliminary data.</text>
</comment>
<dbReference type="EMBL" id="WNXD01000002">
    <property type="protein sequence ID" value="MBB2147222.1"/>
    <property type="molecule type" value="Genomic_DNA"/>
</dbReference>
<keyword evidence="2" id="KW-1185">Reference proteome</keyword>
<reference evidence="1" key="1">
    <citation type="submission" date="2019-11" db="EMBL/GenBank/DDBJ databases">
        <title>Description of Pedobacter sp. LMG 31464T.</title>
        <authorList>
            <person name="Carlier A."/>
            <person name="Qi S."/>
            <person name="Vandamme P."/>
        </authorList>
    </citation>
    <scope>NUCLEOTIDE SEQUENCE</scope>
    <source>
        <strain evidence="1">LMG 31464</strain>
    </source>
</reference>
<protein>
    <submittedName>
        <fullName evidence="1">Amino acid ABC transporter substrate-binding protein</fullName>
    </submittedName>
</protein>
<dbReference type="AlphaFoldDB" id="A0A923IY99"/>
<proteinExistence type="predicted"/>